<dbReference type="GO" id="GO:0003700">
    <property type="term" value="F:DNA-binding transcription factor activity"/>
    <property type="evidence" value="ECO:0007669"/>
    <property type="project" value="InterPro"/>
</dbReference>
<dbReference type="SUPFAM" id="SSF46689">
    <property type="entry name" value="Homeodomain-like"/>
    <property type="match status" value="1"/>
</dbReference>
<keyword evidence="1" id="KW-0805">Transcription regulation</keyword>
<dbReference type="PANTHER" id="PTHR46796:SF13">
    <property type="entry name" value="HTH-TYPE TRANSCRIPTIONAL ACTIVATOR RHAS"/>
    <property type="match status" value="1"/>
</dbReference>
<dbReference type="PROSITE" id="PS01124">
    <property type="entry name" value="HTH_ARAC_FAMILY_2"/>
    <property type="match status" value="1"/>
</dbReference>
<dbReference type="Pfam" id="PF20240">
    <property type="entry name" value="DUF6597"/>
    <property type="match status" value="1"/>
</dbReference>
<dbReference type="RefSeq" id="WP_120714367.1">
    <property type="nucleotide sequence ID" value="NZ_RBCJ01000006.1"/>
</dbReference>
<dbReference type="InterPro" id="IPR009057">
    <property type="entry name" value="Homeodomain-like_sf"/>
</dbReference>
<evidence type="ECO:0000313" key="5">
    <source>
        <dbReference type="EMBL" id="RKN77021.1"/>
    </source>
</evidence>
<dbReference type="Proteomes" id="UP000276603">
    <property type="component" value="Unassembled WGS sequence"/>
</dbReference>
<feature type="domain" description="HTH araC/xylS-type" evidence="4">
    <location>
        <begin position="171"/>
        <end position="255"/>
    </location>
</feature>
<dbReference type="SMART" id="SM00342">
    <property type="entry name" value="HTH_ARAC"/>
    <property type="match status" value="1"/>
</dbReference>
<proteinExistence type="predicted"/>
<evidence type="ECO:0000259" key="4">
    <source>
        <dbReference type="PROSITE" id="PS01124"/>
    </source>
</evidence>
<evidence type="ECO:0000313" key="6">
    <source>
        <dbReference type="Proteomes" id="UP000276603"/>
    </source>
</evidence>
<keyword evidence="2" id="KW-0238">DNA-binding</keyword>
<dbReference type="InterPro" id="IPR018060">
    <property type="entry name" value="HTH_AraC"/>
</dbReference>
<protein>
    <submittedName>
        <fullName evidence="5">AraC family transcriptional regulator</fullName>
    </submittedName>
</protein>
<dbReference type="InterPro" id="IPR050204">
    <property type="entry name" value="AraC_XylS_family_regulators"/>
</dbReference>
<comment type="caution">
    <text evidence="5">The sequence shown here is derived from an EMBL/GenBank/DDBJ whole genome shotgun (WGS) entry which is preliminary data.</text>
</comment>
<dbReference type="InterPro" id="IPR046532">
    <property type="entry name" value="DUF6597"/>
</dbReference>
<dbReference type="Pfam" id="PF12833">
    <property type="entry name" value="HTH_18"/>
    <property type="match status" value="1"/>
</dbReference>
<reference evidence="5 6" key="1">
    <citation type="submission" date="2018-10" db="EMBL/GenBank/DDBJ databases">
        <title>Ulvibacterium marinum gen. nov., sp. nov., a novel marine bacterium of the family Flavobacteriaceae, isolated from a culture of the green alga Ulva prolifera.</title>
        <authorList>
            <person name="Zhang Z."/>
        </authorList>
    </citation>
    <scope>NUCLEOTIDE SEQUENCE [LARGE SCALE GENOMIC DNA]</scope>
    <source>
        <strain evidence="5 6">CCMM003</strain>
    </source>
</reference>
<accession>A0A3B0BWS8</accession>
<dbReference type="AlphaFoldDB" id="A0A3B0BWS8"/>
<evidence type="ECO:0000256" key="2">
    <source>
        <dbReference type="ARBA" id="ARBA00023125"/>
    </source>
</evidence>
<dbReference type="EMBL" id="RBCJ01000006">
    <property type="protein sequence ID" value="RKN77021.1"/>
    <property type="molecule type" value="Genomic_DNA"/>
</dbReference>
<keyword evidence="6" id="KW-1185">Reference proteome</keyword>
<organism evidence="5 6">
    <name type="scientific">Ulvibacterium marinum</name>
    <dbReference type="NCBI Taxonomy" id="2419782"/>
    <lineage>
        <taxon>Bacteria</taxon>
        <taxon>Pseudomonadati</taxon>
        <taxon>Bacteroidota</taxon>
        <taxon>Flavobacteriia</taxon>
        <taxon>Flavobacteriales</taxon>
        <taxon>Flavobacteriaceae</taxon>
        <taxon>Ulvibacterium</taxon>
    </lineage>
</organism>
<dbReference type="PANTHER" id="PTHR46796">
    <property type="entry name" value="HTH-TYPE TRANSCRIPTIONAL ACTIVATOR RHAS-RELATED"/>
    <property type="match status" value="1"/>
</dbReference>
<evidence type="ECO:0000256" key="3">
    <source>
        <dbReference type="ARBA" id="ARBA00023163"/>
    </source>
</evidence>
<name>A0A3B0BWS8_9FLAO</name>
<gene>
    <name evidence="5" type="ORF">D7Z94_24920</name>
</gene>
<dbReference type="GO" id="GO:0043565">
    <property type="term" value="F:sequence-specific DNA binding"/>
    <property type="evidence" value="ECO:0007669"/>
    <property type="project" value="InterPro"/>
</dbReference>
<keyword evidence="3" id="KW-0804">Transcription</keyword>
<dbReference type="Gene3D" id="1.10.10.60">
    <property type="entry name" value="Homeodomain-like"/>
    <property type="match status" value="1"/>
</dbReference>
<evidence type="ECO:0000256" key="1">
    <source>
        <dbReference type="ARBA" id="ARBA00023015"/>
    </source>
</evidence>
<sequence>MIQKIYFPKNPLVRQIVNFFSYSEFDTDKLIDNWLGIFPNATANIAISLGDDLLHTNNSKNKSFISAACTKTLALKRTKNFKIISIQLNPFGLHHLLGIPMREIKNANLPSDVLFKASQIEMLHDKLHENDDITQRFQILEDFVFQQLRPKSINPRLPFAIRIMTDEGLNNMDKLSSVLCLSSRGLRKMFSQHIGMSPKYYSKMVRFNNAASQMLKSPEDKLTAIATDFGYFDQPHFIKDFKHFSGVSPSHFLNIRSNSTDFYNFVSEACDIFD</sequence>
<dbReference type="OrthoDB" id="323290at2"/>